<dbReference type="PROSITE" id="PS00478">
    <property type="entry name" value="LIM_DOMAIN_1"/>
    <property type="match status" value="1"/>
</dbReference>
<feature type="compositionally biased region" description="Polar residues" evidence="6">
    <location>
        <begin position="57"/>
        <end position="66"/>
    </location>
</feature>
<evidence type="ECO:0000256" key="2">
    <source>
        <dbReference type="ARBA" id="ARBA00022737"/>
    </source>
</evidence>
<keyword evidence="4 5" id="KW-0440">LIM domain</keyword>
<name>A0A165EHF1_EXIGL</name>
<dbReference type="SMART" id="SM00132">
    <property type="entry name" value="LIM"/>
    <property type="match status" value="2"/>
</dbReference>
<dbReference type="GO" id="GO:0030695">
    <property type="term" value="F:GTPase regulator activity"/>
    <property type="evidence" value="ECO:0007669"/>
    <property type="project" value="UniProtKB-ARBA"/>
</dbReference>
<evidence type="ECO:0000259" key="7">
    <source>
        <dbReference type="PROSITE" id="PS50023"/>
    </source>
</evidence>
<dbReference type="GO" id="GO:0005634">
    <property type="term" value="C:nucleus"/>
    <property type="evidence" value="ECO:0007669"/>
    <property type="project" value="TreeGrafter"/>
</dbReference>
<keyword evidence="3 5" id="KW-0862">Zinc</keyword>
<feature type="compositionally biased region" description="Pro residues" evidence="6">
    <location>
        <begin position="95"/>
        <end position="105"/>
    </location>
</feature>
<organism evidence="8 9">
    <name type="scientific">Exidia glandulosa HHB12029</name>
    <dbReference type="NCBI Taxonomy" id="1314781"/>
    <lineage>
        <taxon>Eukaryota</taxon>
        <taxon>Fungi</taxon>
        <taxon>Dikarya</taxon>
        <taxon>Basidiomycota</taxon>
        <taxon>Agaricomycotina</taxon>
        <taxon>Agaricomycetes</taxon>
        <taxon>Auriculariales</taxon>
        <taxon>Exidiaceae</taxon>
        <taxon>Exidia</taxon>
    </lineage>
</organism>
<evidence type="ECO:0000256" key="6">
    <source>
        <dbReference type="SAM" id="MobiDB-lite"/>
    </source>
</evidence>
<evidence type="ECO:0000313" key="9">
    <source>
        <dbReference type="Proteomes" id="UP000077266"/>
    </source>
</evidence>
<feature type="compositionally biased region" description="Pro residues" evidence="6">
    <location>
        <begin position="549"/>
        <end position="558"/>
    </location>
</feature>
<feature type="region of interest" description="Disordered" evidence="6">
    <location>
        <begin position="25"/>
        <end position="518"/>
    </location>
</feature>
<feature type="compositionally biased region" description="Basic and acidic residues" evidence="6">
    <location>
        <begin position="110"/>
        <end position="120"/>
    </location>
</feature>
<feature type="compositionally biased region" description="Gly residues" evidence="6">
    <location>
        <begin position="121"/>
        <end position="131"/>
    </location>
</feature>
<dbReference type="AlphaFoldDB" id="A0A165EHF1"/>
<feature type="region of interest" description="Disordered" evidence="6">
    <location>
        <begin position="796"/>
        <end position="1031"/>
    </location>
</feature>
<evidence type="ECO:0000256" key="5">
    <source>
        <dbReference type="PROSITE-ProRule" id="PRU00125"/>
    </source>
</evidence>
<gene>
    <name evidence="8" type="ORF">EXIGLDRAFT_774144</name>
</gene>
<dbReference type="InterPro" id="IPR001781">
    <property type="entry name" value="Znf_LIM"/>
</dbReference>
<feature type="compositionally biased region" description="Pro residues" evidence="6">
    <location>
        <begin position="329"/>
        <end position="339"/>
    </location>
</feature>
<feature type="compositionally biased region" description="Low complexity" evidence="6">
    <location>
        <begin position="180"/>
        <end position="216"/>
    </location>
</feature>
<dbReference type="CDD" id="cd08368">
    <property type="entry name" value="LIM"/>
    <property type="match status" value="1"/>
</dbReference>
<dbReference type="OrthoDB" id="1112565at2759"/>
<proteinExistence type="predicted"/>
<feature type="compositionally biased region" description="Low complexity" evidence="6">
    <location>
        <begin position="492"/>
        <end position="511"/>
    </location>
</feature>
<dbReference type="GO" id="GO:0003712">
    <property type="term" value="F:transcription coregulator activity"/>
    <property type="evidence" value="ECO:0007669"/>
    <property type="project" value="TreeGrafter"/>
</dbReference>
<feature type="compositionally biased region" description="Basic and acidic residues" evidence="6">
    <location>
        <begin position="70"/>
        <end position="79"/>
    </location>
</feature>
<dbReference type="Gene3D" id="2.10.110.10">
    <property type="entry name" value="Cysteine Rich Protein"/>
    <property type="match status" value="2"/>
</dbReference>
<feature type="compositionally biased region" description="Pro residues" evidence="6">
    <location>
        <begin position="994"/>
        <end position="1003"/>
    </location>
</feature>
<dbReference type="Pfam" id="PF00412">
    <property type="entry name" value="LIM"/>
    <property type="match status" value="2"/>
</dbReference>
<keyword evidence="9" id="KW-1185">Reference proteome</keyword>
<dbReference type="CDD" id="cd09397">
    <property type="entry name" value="LIM1_UF1"/>
    <property type="match status" value="1"/>
</dbReference>
<feature type="domain" description="LIM zinc-binding" evidence="7">
    <location>
        <begin position="636"/>
        <end position="699"/>
    </location>
</feature>
<feature type="compositionally biased region" description="Pro residues" evidence="6">
    <location>
        <begin position="976"/>
        <end position="987"/>
    </location>
</feature>
<evidence type="ECO:0000256" key="3">
    <source>
        <dbReference type="ARBA" id="ARBA00022833"/>
    </source>
</evidence>
<dbReference type="STRING" id="1314781.A0A165EHF1"/>
<feature type="compositionally biased region" description="Polar residues" evidence="6">
    <location>
        <begin position="457"/>
        <end position="467"/>
    </location>
</feature>
<sequence length="1031" mass="107896">MLAPMRFNDQGERASQMLPEVKCSTCGAPVPLSALGEHVCAPPSPGAGPMRPRFQGQAGNPNNSRAPSPLRRDFNDRDGPMQPPPPRREFNNSPGPRPFNGPPPNGFNDNRGRGGFDDFHGGPGGPDGGRGPFYPPPREHSASPARPFRGPENMPLPPSPSSHHFPARREHSQSPALQSPRPRAAIPPGGPVGLLSPQQQQPGPSQQREQQQQPRPSLDRSFAASPSPMPDTRSGGSAGMAGVGRRAYVAESTLGPVPPLQQGAPQPHGLNGRRANAPQTLALDQRPGRTPPLSSPYSSPAFPQTPRSDMSREPSPLGLPRAGGMDQPPASPLAAPKPPFADRFKQIKQPPQRTPTPDDDDSVCLPWGSPEPPSPPKIAALRPRAGSSASRMNASQPSTNATRGRSDSNTSAIAGGRPRLDSNAKRLRFVDGDPGASPSDDHSNNINDRSPFPTLTAGLQPSPQSDSEVGRPWDSSRGSETTTEGGRHRVRSASTSRASTSTYSSYSRTTSMSPQMRSLALSDDSAPLGIEAVLKGVAGKNAKLMDKLPAPPPVPPLPTRSKTDPNFSPESRHGGAALAGRSASASAAGLAKRKQDRLPQDCSKCGQRIPTGRHVKVTGKGGGVLCEACWKVMYLPKCRRCDKVIEKSAISSKDGQLKGKYHKDCFNCETCQAPFPDGSFYVFDGKPFCEYHYHAANRSLCAAPDCGRPIEGACTQVHGGERFHSECLRCVARGCEVRLEGEYWEVDGRMLCERHAAREGTLGGEMDGATRATRRQTRMFDMSGMSGGMLGPDGMLSAPGGGGSNDMRDAYLRNGPGGGGSPSQLSPVRENFGGPPLSPVREGFGGPPLSPARENFGGPPLSPIRDGFGGPPSPSRDNFPRNGPPGPGFNGPSPPRPGFNGPPGPGFNGPPPPGPGFNNGPRGPGFNGPPGPGFNGPPGPGYGPPPGQGFNGPPRGFNGPPPGNGNGFNGNGFNGPPGPNFNGPPGPGFNGPPQRGPPGPGYAPGPGMYNNNNGNNGGRPNNGVYLDAPRR</sequence>
<accession>A0A165EHF1</accession>
<feature type="compositionally biased region" description="Polar residues" evidence="6">
    <location>
        <begin position="295"/>
        <end position="308"/>
    </location>
</feature>
<feature type="compositionally biased region" description="Pro residues" evidence="6">
    <location>
        <begin position="927"/>
        <end position="947"/>
    </location>
</feature>
<protein>
    <recommendedName>
        <fullName evidence="7">LIM zinc-binding domain-containing protein</fullName>
    </recommendedName>
</protein>
<dbReference type="PANTHER" id="PTHR24205:SF16">
    <property type="entry name" value="GH01042P-RELATED"/>
    <property type="match status" value="1"/>
</dbReference>
<evidence type="ECO:0000313" key="8">
    <source>
        <dbReference type="EMBL" id="KZV86941.1"/>
    </source>
</evidence>
<keyword evidence="2" id="KW-0677">Repeat</keyword>
<dbReference type="Proteomes" id="UP000077266">
    <property type="component" value="Unassembled WGS sequence"/>
</dbReference>
<feature type="compositionally biased region" description="Low complexity" evidence="6">
    <location>
        <begin position="574"/>
        <end position="590"/>
    </location>
</feature>
<feature type="compositionally biased region" description="Low complexity" evidence="6">
    <location>
        <begin position="1005"/>
        <end position="1023"/>
    </location>
</feature>
<dbReference type="InParanoid" id="A0A165EHF1"/>
<keyword evidence="1 5" id="KW-0479">Metal-binding</keyword>
<dbReference type="PROSITE" id="PS50023">
    <property type="entry name" value="LIM_DOMAIN_2"/>
    <property type="match status" value="1"/>
</dbReference>
<dbReference type="GO" id="GO:0046872">
    <property type="term" value="F:metal ion binding"/>
    <property type="evidence" value="ECO:0007669"/>
    <property type="project" value="UniProtKB-KW"/>
</dbReference>
<dbReference type="PANTHER" id="PTHR24205">
    <property type="entry name" value="FOUR AND A HALF LIM DOMAINS PROTEIN"/>
    <property type="match status" value="1"/>
</dbReference>
<evidence type="ECO:0000256" key="4">
    <source>
        <dbReference type="ARBA" id="ARBA00023038"/>
    </source>
</evidence>
<feature type="compositionally biased region" description="Basic and acidic residues" evidence="6">
    <location>
        <begin position="418"/>
        <end position="431"/>
    </location>
</feature>
<dbReference type="EMBL" id="KV426140">
    <property type="protein sequence ID" value="KZV86941.1"/>
    <property type="molecule type" value="Genomic_DNA"/>
</dbReference>
<feature type="compositionally biased region" description="Gly residues" evidence="6">
    <location>
        <begin position="964"/>
        <end position="975"/>
    </location>
</feature>
<dbReference type="SUPFAM" id="SSF57716">
    <property type="entry name" value="Glucocorticoid receptor-like (DNA-binding domain)"/>
    <property type="match status" value="2"/>
</dbReference>
<evidence type="ECO:0000256" key="1">
    <source>
        <dbReference type="ARBA" id="ARBA00022723"/>
    </source>
</evidence>
<reference evidence="8 9" key="1">
    <citation type="journal article" date="2016" name="Mol. Biol. Evol.">
        <title>Comparative Genomics of Early-Diverging Mushroom-Forming Fungi Provides Insights into the Origins of Lignocellulose Decay Capabilities.</title>
        <authorList>
            <person name="Nagy L.G."/>
            <person name="Riley R."/>
            <person name="Tritt A."/>
            <person name="Adam C."/>
            <person name="Daum C."/>
            <person name="Floudas D."/>
            <person name="Sun H."/>
            <person name="Yadav J.S."/>
            <person name="Pangilinan J."/>
            <person name="Larsson K.H."/>
            <person name="Matsuura K."/>
            <person name="Barry K."/>
            <person name="Labutti K."/>
            <person name="Kuo R."/>
            <person name="Ohm R.A."/>
            <person name="Bhattacharya S.S."/>
            <person name="Shirouzu T."/>
            <person name="Yoshinaga Y."/>
            <person name="Martin F.M."/>
            <person name="Grigoriev I.V."/>
            <person name="Hibbett D.S."/>
        </authorList>
    </citation>
    <scope>NUCLEOTIDE SEQUENCE [LARGE SCALE GENOMIC DNA]</scope>
    <source>
        <strain evidence="8 9">HHB12029</strain>
    </source>
</reference>
<feature type="compositionally biased region" description="Polar residues" evidence="6">
    <location>
        <begin position="387"/>
        <end position="412"/>
    </location>
</feature>
<feature type="region of interest" description="Disordered" evidence="6">
    <location>
        <begin position="544"/>
        <end position="590"/>
    </location>
</feature>
<feature type="compositionally biased region" description="Pro residues" evidence="6">
    <location>
        <begin position="882"/>
        <end position="915"/>
    </location>
</feature>